<dbReference type="AlphaFoldDB" id="A0A0F9A144"/>
<comment type="caution">
    <text evidence="1">The sequence shown here is derived from an EMBL/GenBank/DDBJ whole genome shotgun (WGS) entry which is preliminary data.</text>
</comment>
<organism evidence="1">
    <name type="scientific">marine sediment metagenome</name>
    <dbReference type="NCBI Taxonomy" id="412755"/>
    <lineage>
        <taxon>unclassified sequences</taxon>
        <taxon>metagenomes</taxon>
        <taxon>ecological metagenomes</taxon>
    </lineage>
</organism>
<dbReference type="EMBL" id="LAZR01057299">
    <property type="protein sequence ID" value="KKK72344.1"/>
    <property type="molecule type" value="Genomic_DNA"/>
</dbReference>
<evidence type="ECO:0000313" key="1">
    <source>
        <dbReference type="EMBL" id="KKK72344.1"/>
    </source>
</evidence>
<feature type="non-terminal residue" evidence="1">
    <location>
        <position position="1"/>
    </location>
</feature>
<sequence>YWALAFIAGYNVDCFLKKLESIAQTLWGIKKSRVGKDSESNGDSE</sequence>
<gene>
    <name evidence="1" type="ORF">LCGC14_2904790</name>
</gene>
<proteinExistence type="predicted"/>
<name>A0A0F9A144_9ZZZZ</name>
<accession>A0A0F9A144</accession>
<reference evidence="1" key="1">
    <citation type="journal article" date="2015" name="Nature">
        <title>Complex archaea that bridge the gap between prokaryotes and eukaryotes.</title>
        <authorList>
            <person name="Spang A."/>
            <person name="Saw J.H."/>
            <person name="Jorgensen S.L."/>
            <person name="Zaremba-Niedzwiedzka K."/>
            <person name="Martijn J."/>
            <person name="Lind A.E."/>
            <person name="van Eijk R."/>
            <person name="Schleper C."/>
            <person name="Guy L."/>
            <person name="Ettema T.J."/>
        </authorList>
    </citation>
    <scope>NUCLEOTIDE SEQUENCE</scope>
</reference>
<protein>
    <submittedName>
        <fullName evidence="1">Uncharacterized protein</fullName>
    </submittedName>
</protein>